<evidence type="ECO:0000313" key="2">
    <source>
        <dbReference type="Proteomes" id="UP000072867"/>
    </source>
</evidence>
<proteinExistence type="predicted"/>
<sequence>MSLLLALALQVAAQPTRPQRQVSQADLNAMADACRAPRSWLVLRGREVVFRGSPNADFTKIECVLKKVSAVVPMNKIGFIGNAQASEEK</sequence>
<evidence type="ECO:0000313" key="1">
    <source>
        <dbReference type="EMBL" id="KTT69503.1"/>
    </source>
</evidence>
<comment type="caution">
    <text evidence="1">The sequence shown here is derived from an EMBL/GenBank/DDBJ whole genome shotgun (WGS) entry which is preliminary data.</text>
</comment>
<gene>
    <name evidence="1" type="ORF">NS319_10155</name>
</gene>
<reference evidence="1 2" key="1">
    <citation type="journal article" date="2016" name="Front. Microbiol.">
        <title>Genomic Resource of Rice Seed Associated Bacteria.</title>
        <authorList>
            <person name="Midha S."/>
            <person name="Bansal K."/>
            <person name="Sharma S."/>
            <person name="Kumar N."/>
            <person name="Patil P.P."/>
            <person name="Chaudhry V."/>
            <person name="Patil P.B."/>
        </authorList>
    </citation>
    <scope>NUCLEOTIDE SEQUENCE [LARGE SCALE GENOMIC DNA]</scope>
    <source>
        <strain evidence="1 2">NS319</strain>
    </source>
</reference>
<evidence type="ECO:0008006" key="3">
    <source>
        <dbReference type="Google" id="ProtNLM"/>
    </source>
</evidence>
<protein>
    <recommendedName>
        <fullName evidence="3">BON domain-containing protein</fullName>
    </recommendedName>
</protein>
<name>A0A147HX46_9SPHN</name>
<dbReference type="AlphaFoldDB" id="A0A147HX46"/>
<accession>A0A147HX46</accession>
<dbReference type="PATRIC" id="fig|33051.3.peg.3204"/>
<dbReference type="RefSeq" id="WP_058733518.1">
    <property type="nucleotide sequence ID" value="NZ_LDTD01000066.1"/>
</dbReference>
<dbReference type="EMBL" id="LDTD01000066">
    <property type="protein sequence ID" value="KTT69503.1"/>
    <property type="molecule type" value="Genomic_DNA"/>
</dbReference>
<organism evidence="1 2">
    <name type="scientific">Sphingomonas sanguinis</name>
    <dbReference type="NCBI Taxonomy" id="33051"/>
    <lineage>
        <taxon>Bacteria</taxon>
        <taxon>Pseudomonadati</taxon>
        <taxon>Pseudomonadota</taxon>
        <taxon>Alphaproteobacteria</taxon>
        <taxon>Sphingomonadales</taxon>
        <taxon>Sphingomonadaceae</taxon>
        <taxon>Sphingomonas</taxon>
    </lineage>
</organism>
<dbReference type="Proteomes" id="UP000072867">
    <property type="component" value="Unassembled WGS sequence"/>
</dbReference>